<dbReference type="Pfam" id="PF00075">
    <property type="entry name" value="RNase_H"/>
    <property type="match status" value="1"/>
</dbReference>
<dbReference type="InterPro" id="IPR002156">
    <property type="entry name" value="RNaseH_domain"/>
</dbReference>
<dbReference type="AlphaFoldDB" id="A0A2I1HUY0"/>
<evidence type="ECO:0000313" key="2">
    <source>
        <dbReference type="EMBL" id="PKY62677.1"/>
    </source>
</evidence>
<dbReference type="InterPro" id="IPR036397">
    <property type="entry name" value="RNaseH_sf"/>
</dbReference>
<organism evidence="2 3">
    <name type="scientific">Rhizophagus irregularis</name>
    <dbReference type="NCBI Taxonomy" id="588596"/>
    <lineage>
        <taxon>Eukaryota</taxon>
        <taxon>Fungi</taxon>
        <taxon>Fungi incertae sedis</taxon>
        <taxon>Mucoromycota</taxon>
        <taxon>Glomeromycotina</taxon>
        <taxon>Glomeromycetes</taxon>
        <taxon>Glomerales</taxon>
        <taxon>Glomeraceae</taxon>
        <taxon>Rhizophagus</taxon>
    </lineage>
</organism>
<evidence type="ECO:0000313" key="3">
    <source>
        <dbReference type="Proteomes" id="UP000234323"/>
    </source>
</evidence>
<sequence>IPTTYPSAFRSEIFALLSALKALPPHSSVVINTDCASLISFWHQFIDKPFIPKLLRQPNHLLWLSVRHYFYTKQLSVTFQKVSAHSGNMLNNQVDSLAKDAHFLPQPTFTPIALLKAPCIISYDSLPVEDNIRQFFKSIYEARNLFSFSSLSRFSLLAPINTFDWEGISYWLSRSKVFTTHNNGHKGLLAFRLKILLDMLPTLTALQKRDPSSYPSDWLCALCHSAPEDLNHLWTCPYIIPDISPRSIFQKLMLSFHDKCIAQFSEISPLSDQFLSDFAALDCWNFTTPSLPCLWLTRGLLPVDLTCLLQQLFSRKKIFEILSSLLLDFQEQLYWDIWMPRNAFFHLWLESQEHVSRNNRRSSISLSSSVSHLSTSGPSLATVSQDS</sequence>
<keyword evidence="3" id="KW-1185">Reference proteome</keyword>
<feature type="non-terminal residue" evidence="2">
    <location>
        <position position="1"/>
    </location>
</feature>
<comment type="caution">
    <text evidence="2">The sequence shown here is derived from an EMBL/GenBank/DDBJ whole genome shotgun (WGS) entry which is preliminary data.</text>
</comment>
<dbReference type="VEuPathDB" id="FungiDB:RhiirA1_479964"/>
<dbReference type="SUPFAM" id="SSF53098">
    <property type="entry name" value="Ribonuclease H-like"/>
    <property type="match status" value="1"/>
</dbReference>
<protein>
    <recommendedName>
        <fullName evidence="1">RNase H type-1 domain-containing protein</fullName>
    </recommendedName>
</protein>
<dbReference type="VEuPathDB" id="FungiDB:FUN_023883"/>
<reference evidence="2 3" key="1">
    <citation type="submission" date="2015-10" db="EMBL/GenBank/DDBJ databases">
        <title>Genome analyses suggest a sexual origin of heterokaryosis in a supposedly ancient asexual fungus.</title>
        <authorList>
            <person name="Ropars J."/>
            <person name="Sedzielewska K."/>
            <person name="Noel J."/>
            <person name="Charron P."/>
            <person name="Farinelli L."/>
            <person name="Marton T."/>
            <person name="Kruger M."/>
            <person name="Pelin A."/>
            <person name="Brachmann A."/>
            <person name="Corradi N."/>
        </authorList>
    </citation>
    <scope>NUCLEOTIDE SEQUENCE [LARGE SCALE GENOMIC DNA]</scope>
    <source>
        <strain evidence="2 3">A4</strain>
    </source>
</reference>
<accession>A0A2I1HUY0</accession>
<evidence type="ECO:0000259" key="1">
    <source>
        <dbReference type="PROSITE" id="PS50879"/>
    </source>
</evidence>
<feature type="domain" description="RNase H type-1" evidence="1">
    <location>
        <begin position="1"/>
        <end position="103"/>
    </location>
</feature>
<proteinExistence type="predicted"/>
<feature type="non-terminal residue" evidence="2">
    <location>
        <position position="387"/>
    </location>
</feature>
<dbReference type="Gene3D" id="3.30.420.10">
    <property type="entry name" value="Ribonuclease H-like superfamily/Ribonuclease H"/>
    <property type="match status" value="1"/>
</dbReference>
<dbReference type="GO" id="GO:0004523">
    <property type="term" value="F:RNA-DNA hybrid ribonuclease activity"/>
    <property type="evidence" value="ECO:0007669"/>
    <property type="project" value="InterPro"/>
</dbReference>
<gene>
    <name evidence="2" type="ORF">RhiirA4_489598</name>
</gene>
<dbReference type="PROSITE" id="PS50879">
    <property type="entry name" value="RNASE_H_1"/>
    <property type="match status" value="1"/>
</dbReference>
<dbReference type="Proteomes" id="UP000234323">
    <property type="component" value="Unassembled WGS sequence"/>
</dbReference>
<dbReference type="EMBL" id="LLXI01007718">
    <property type="protein sequence ID" value="PKY62677.1"/>
    <property type="molecule type" value="Genomic_DNA"/>
</dbReference>
<dbReference type="InterPro" id="IPR012337">
    <property type="entry name" value="RNaseH-like_sf"/>
</dbReference>
<name>A0A2I1HUY0_9GLOM</name>
<dbReference type="GO" id="GO:0003676">
    <property type="term" value="F:nucleic acid binding"/>
    <property type="evidence" value="ECO:0007669"/>
    <property type="project" value="InterPro"/>
</dbReference>